<dbReference type="Gene3D" id="3.90.1150.10">
    <property type="entry name" value="Aspartate Aminotransferase, domain 1"/>
    <property type="match status" value="1"/>
</dbReference>
<dbReference type="GO" id="GO:0005829">
    <property type="term" value="C:cytosol"/>
    <property type="evidence" value="ECO:0007669"/>
    <property type="project" value="TreeGrafter"/>
</dbReference>
<keyword evidence="4 7" id="KW-0456">Lyase</keyword>
<name>A0A5B9WAJ3_9BACT</name>
<dbReference type="InterPro" id="IPR023603">
    <property type="entry name" value="Low_specificity_L-TA-like"/>
</dbReference>
<dbReference type="NCBIfam" id="NF041359">
    <property type="entry name" value="GntG_guanitoxin"/>
    <property type="match status" value="1"/>
</dbReference>
<keyword evidence="3" id="KW-0663">Pyridoxal phosphate</keyword>
<keyword evidence="8" id="KW-1185">Reference proteome</keyword>
<evidence type="ECO:0000256" key="4">
    <source>
        <dbReference type="ARBA" id="ARBA00023239"/>
    </source>
</evidence>
<dbReference type="NCBIfam" id="NF007825">
    <property type="entry name" value="PRK10534.1"/>
    <property type="match status" value="1"/>
</dbReference>
<dbReference type="EMBL" id="CP042997">
    <property type="protein sequence ID" value="QEH36900.1"/>
    <property type="molecule type" value="Genomic_DNA"/>
</dbReference>
<dbReference type="CDD" id="cd06502">
    <property type="entry name" value="TA_like"/>
    <property type="match status" value="1"/>
</dbReference>
<dbReference type="Pfam" id="PF01212">
    <property type="entry name" value="Beta_elim_lyase"/>
    <property type="match status" value="1"/>
</dbReference>
<feature type="domain" description="Aromatic amino acid beta-eliminating lyase/threonine aldolase" evidence="6">
    <location>
        <begin position="7"/>
        <end position="289"/>
    </location>
</feature>
<dbReference type="InterPro" id="IPR015422">
    <property type="entry name" value="PyrdxlP-dep_Trfase_small"/>
</dbReference>
<evidence type="ECO:0000256" key="5">
    <source>
        <dbReference type="PIRSR" id="PIRSR017617-1"/>
    </source>
</evidence>
<dbReference type="GO" id="GO:0008732">
    <property type="term" value="F:L-allo-threonine aldolase activity"/>
    <property type="evidence" value="ECO:0007669"/>
    <property type="project" value="UniProtKB-EC"/>
</dbReference>
<evidence type="ECO:0000256" key="3">
    <source>
        <dbReference type="ARBA" id="ARBA00022898"/>
    </source>
</evidence>
<dbReference type="OrthoDB" id="9774495at2"/>
<dbReference type="PANTHER" id="PTHR48097:SF9">
    <property type="entry name" value="L-THREONINE ALDOLASE"/>
    <property type="match status" value="1"/>
</dbReference>
<proteinExistence type="inferred from homology"/>
<evidence type="ECO:0000313" key="8">
    <source>
        <dbReference type="Proteomes" id="UP000324233"/>
    </source>
</evidence>
<dbReference type="AlphaFoldDB" id="A0A5B9WAJ3"/>
<dbReference type="EC" id="4.1.2.49" evidence="7"/>
<dbReference type="KEGG" id="agv:OJF2_54850"/>
<feature type="modified residue" description="N6-(pyridoxal phosphate)lysine" evidence="5">
    <location>
        <position position="203"/>
    </location>
</feature>
<dbReference type="InterPro" id="IPR001597">
    <property type="entry name" value="ArAA_b-elim_lyase/Thr_aldolase"/>
</dbReference>
<dbReference type="Gene3D" id="3.40.640.10">
    <property type="entry name" value="Type I PLP-dependent aspartate aminotransferase-like (Major domain)"/>
    <property type="match status" value="1"/>
</dbReference>
<evidence type="ECO:0000256" key="1">
    <source>
        <dbReference type="ARBA" id="ARBA00001933"/>
    </source>
</evidence>
<dbReference type="GO" id="GO:0006567">
    <property type="term" value="P:L-threonine catabolic process"/>
    <property type="evidence" value="ECO:0007669"/>
    <property type="project" value="TreeGrafter"/>
</dbReference>
<reference evidence="7 8" key="1">
    <citation type="submission" date="2019-08" db="EMBL/GenBank/DDBJ databases">
        <title>Deep-cultivation of Planctomycetes and their phenomic and genomic characterization uncovers novel biology.</title>
        <authorList>
            <person name="Wiegand S."/>
            <person name="Jogler M."/>
            <person name="Boedeker C."/>
            <person name="Pinto D."/>
            <person name="Vollmers J."/>
            <person name="Rivas-Marin E."/>
            <person name="Kohn T."/>
            <person name="Peeters S.H."/>
            <person name="Heuer A."/>
            <person name="Rast P."/>
            <person name="Oberbeckmann S."/>
            <person name="Bunk B."/>
            <person name="Jeske O."/>
            <person name="Meyerdierks A."/>
            <person name="Storesund J.E."/>
            <person name="Kallscheuer N."/>
            <person name="Luecker S."/>
            <person name="Lage O.M."/>
            <person name="Pohl T."/>
            <person name="Merkel B.J."/>
            <person name="Hornburger P."/>
            <person name="Mueller R.-W."/>
            <person name="Bruemmer F."/>
            <person name="Labrenz M."/>
            <person name="Spormann A.M."/>
            <person name="Op den Camp H."/>
            <person name="Overmann J."/>
            <person name="Amann R."/>
            <person name="Jetten M.S.M."/>
            <person name="Mascher T."/>
            <person name="Medema M.H."/>
            <person name="Devos D.P."/>
            <person name="Kaster A.-K."/>
            <person name="Ovreas L."/>
            <person name="Rohde M."/>
            <person name="Galperin M.Y."/>
            <person name="Jogler C."/>
        </authorList>
    </citation>
    <scope>NUCLEOTIDE SEQUENCE [LARGE SCALE GENOMIC DNA]</scope>
    <source>
        <strain evidence="7 8">OJF2</strain>
    </source>
</reference>
<dbReference type="SUPFAM" id="SSF53383">
    <property type="entry name" value="PLP-dependent transferases"/>
    <property type="match status" value="1"/>
</dbReference>
<dbReference type="Proteomes" id="UP000324233">
    <property type="component" value="Chromosome"/>
</dbReference>
<organism evidence="7 8">
    <name type="scientific">Aquisphaera giovannonii</name>
    <dbReference type="NCBI Taxonomy" id="406548"/>
    <lineage>
        <taxon>Bacteria</taxon>
        <taxon>Pseudomonadati</taxon>
        <taxon>Planctomycetota</taxon>
        <taxon>Planctomycetia</taxon>
        <taxon>Isosphaerales</taxon>
        <taxon>Isosphaeraceae</taxon>
        <taxon>Aquisphaera</taxon>
    </lineage>
</organism>
<comment type="cofactor">
    <cofactor evidence="1">
        <name>pyridoxal 5'-phosphate</name>
        <dbReference type="ChEBI" id="CHEBI:597326"/>
    </cofactor>
</comment>
<evidence type="ECO:0000313" key="7">
    <source>
        <dbReference type="EMBL" id="QEH36900.1"/>
    </source>
</evidence>
<dbReference type="GO" id="GO:0006545">
    <property type="term" value="P:glycine biosynthetic process"/>
    <property type="evidence" value="ECO:0007669"/>
    <property type="project" value="TreeGrafter"/>
</dbReference>
<dbReference type="FunFam" id="3.40.640.10:FF:000030">
    <property type="entry name" value="Low-specificity L-threonine aldolase"/>
    <property type="match status" value="1"/>
</dbReference>
<dbReference type="PIRSF" id="PIRSF017617">
    <property type="entry name" value="Thr_aldolase"/>
    <property type="match status" value="1"/>
</dbReference>
<evidence type="ECO:0000256" key="2">
    <source>
        <dbReference type="ARBA" id="ARBA00006966"/>
    </source>
</evidence>
<accession>A0A5B9WAJ3</accession>
<dbReference type="InterPro" id="IPR015424">
    <property type="entry name" value="PyrdxlP-dep_Trfase"/>
</dbReference>
<dbReference type="RefSeq" id="WP_148596530.1">
    <property type="nucleotide sequence ID" value="NZ_CP042997.1"/>
</dbReference>
<gene>
    <name evidence="7" type="primary">ltaA</name>
    <name evidence="7" type="ORF">OJF2_54850</name>
</gene>
<dbReference type="InterPro" id="IPR015421">
    <property type="entry name" value="PyrdxlP-dep_Trfase_major"/>
</dbReference>
<dbReference type="PANTHER" id="PTHR48097">
    <property type="entry name" value="L-THREONINE ALDOLASE-RELATED"/>
    <property type="match status" value="1"/>
</dbReference>
<sequence length="355" mass="38120">MNRPPIDLRSDTVTRPTPEMKRAMLEAPVGDDVYGDDPSVNALEARTAELLGKEAALFVPSGTMANQIAVAVHTRPGDELLCAETSHVYVWEAGGVARHSGVTARTFPGDLGLLRLEEIEDAIRPDDIHYTRTRLVWLENTHNRGGGRVQTMESVAAIRHWARENQLAMHLDGARLMNAVVATGTSAADWARHFDTVSICFSKGLGAPVGSALAGSADTIKRARAVRKLLGGGMRQAGFIAAGAHHALDHHVERLADDHAHARILADAFSATEGFSLESGPVETNLVWVTVDPSLGTAAEVVAYLKTHGIRLSALGGQVVRACTHLDVSREDAEYAAKVIRQIEPAMITAVTLVY</sequence>
<evidence type="ECO:0000259" key="6">
    <source>
        <dbReference type="Pfam" id="PF01212"/>
    </source>
</evidence>
<comment type="similarity">
    <text evidence="2">Belongs to the threonine aldolase family.</text>
</comment>
<protein>
    <submittedName>
        <fullName evidence="7">L-allo-threonine aldolase</fullName>
        <ecNumber evidence="7">4.1.2.49</ecNumber>
    </submittedName>
</protein>